<accession>A0A4Y3WRJ8</accession>
<dbReference type="Proteomes" id="UP000320338">
    <property type="component" value="Unassembled WGS sequence"/>
</dbReference>
<reference evidence="1 2" key="1">
    <citation type="submission" date="2019-06" db="EMBL/GenBank/DDBJ databases">
        <title>Whole genome shotgun sequence of Pseudonocardia hydrocarbonoxydans NBRC 14498.</title>
        <authorList>
            <person name="Hosoyama A."/>
            <person name="Uohara A."/>
            <person name="Ohji S."/>
            <person name="Ichikawa N."/>
        </authorList>
    </citation>
    <scope>NUCLEOTIDE SEQUENCE [LARGE SCALE GENOMIC DNA]</scope>
    <source>
        <strain evidence="1 2">NBRC 14498</strain>
    </source>
</reference>
<keyword evidence="2" id="KW-1185">Reference proteome</keyword>
<dbReference type="OrthoDB" id="9854983at2"/>
<evidence type="ECO:0000313" key="1">
    <source>
        <dbReference type="EMBL" id="GEC19986.1"/>
    </source>
</evidence>
<gene>
    <name evidence="1" type="ORF">PHY01_22690</name>
</gene>
<dbReference type="RefSeq" id="WP_141278538.1">
    <property type="nucleotide sequence ID" value="NZ_BAAARZ010000102.1"/>
</dbReference>
<dbReference type="EMBL" id="BJNG01000017">
    <property type="protein sequence ID" value="GEC19986.1"/>
    <property type="molecule type" value="Genomic_DNA"/>
</dbReference>
<proteinExistence type="predicted"/>
<name>A0A4Y3WRJ8_9PSEU</name>
<evidence type="ECO:0000313" key="2">
    <source>
        <dbReference type="Proteomes" id="UP000320338"/>
    </source>
</evidence>
<protein>
    <submittedName>
        <fullName evidence="1">Uncharacterized protein</fullName>
    </submittedName>
</protein>
<comment type="caution">
    <text evidence="1">The sequence shown here is derived from an EMBL/GenBank/DDBJ whole genome shotgun (WGS) entry which is preliminary data.</text>
</comment>
<organism evidence="1 2">
    <name type="scientific">Pseudonocardia hydrocarbonoxydans</name>
    <dbReference type="NCBI Taxonomy" id="76726"/>
    <lineage>
        <taxon>Bacteria</taxon>
        <taxon>Bacillati</taxon>
        <taxon>Actinomycetota</taxon>
        <taxon>Actinomycetes</taxon>
        <taxon>Pseudonocardiales</taxon>
        <taxon>Pseudonocardiaceae</taxon>
        <taxon>Pseudonocardia</taxon>
    </lineage>
</organism>
<dbReference type="AlphaFoldDB" id="A0A4Y3WRJ8"/>
<sequence>MADEPGSSPEDDEYRIKRERAFHALVEAESSTIFDYGVSPQHEYYGDIEFERTLHRELSIRAGNFLIVGEGRRLALELRVIVVRCREHGCYLADVYRFPLREGERYLAMTNVRRGRSHAAFLNWAFSDEYRCMPGYLPSGCRHGTARLGTGWLFDCVGAHRRWKHGLETVEEFEWKLPPDIYNGRNSGVFHPPRSIWQPTPRTRPVR</sequence>